<dbReference type="AlphaFoldDB" id="A0AAV0WBF2"/>
<protein>
    <submittedName>
        <fullName evidence="1">Uncharacterized protein</fullName>
    </submittedName>
</protein>
<sequence length="159" mass="18944">MNRHRKIKRFFKDYVNQISPMMIELLEDELHKSIDKRRRIWTRKWILRRGTHGASVGLLRELASEDVNEYRSFMRMNVEQFQLILQNISDKIQRSDTAMREAISAKDKLQVTLSFLATGNSFRTLQHIFRVPKPSISAFLPEVLDAIYDFLKDYIKVRK</sequence>
<name>A0AAV0WBF2_9HEMI</name>
<evidence type="ECO:0000313" key="2">
    <source>
        <dbReference type="Proteomes" id="UP001160148"/>
    </source>
</evidence>
<dbReference type="EMBL" id="CARXXK010000002">
    <property type="protein sequence ID" value="CAI6353210.1"/>
    <property type="molecule type" value="Genomic_DNA"/>
</dbReference>
<comment type="caution">
    <text evidence="1">The sequence shown here is derived from an EMBL/GenBank/DDBJ whole genome shotgun (WGS) entry which is preliminary data.</text>
</comment>
<evidence type="ECO:0000313" key="1">
    <source>
        <dbReference type="EMBL" id="CAI6353210.1"/>
    </source>
</evidence>
<reference evidence="1 2" key="1">
    <citation type="submission" date="2023-01" db="EMBL/GenBank/DDBJ databases">
        <authorList>
            <person name="Whitehead M."/>
        </authorList>
    </citation>
    <scope>NUCLEOTIDE SEQUENCE [LARGE SCALE GENOMIC DNA]</scope>
</reference>
<dbReference type="Proteomes" id="UP001160148">
    <property type="component" value="Unassembled WGS sequence"/>
</dbReference>
<proteinExistence type="predicted"/>
<accession>A0AAV0WBF2</accession>
<keyword evidence="2" id="KW-1185">Reference proteome</keyword>
<gene>
    <name evidence="1" type="ORF">MEUPH1_LOCUS9357</name>
</gene>
<organism evidence="1 2">
    <name type="scientific">Macrosiphum euphorbiae</name>
    <name type="common">potato aphid</name>
    <dbReference type="NCBI Taxonomy" id="13131"/>
    <lineage>
        <taxon>Eukaryota</taxon>
        <taxon>Metazoa</taxon>
        <taxon>Ecdysozoa</taxon>
        <taxon>Arthropoda</taxon>
        <taxon>Hexapoda</taxon>
        <taxon>Insecta</taxon>
        <taxon>Pterygota</taxon>
        <taxon>Neoptera</taxon>
        <taxon>Paraneoptera</taxon>
        <taxon>Hemiptera</taxon>
        <taxon>Sternorrhyncha</taxon>
        <taxon>Aphidomorpha</taxon>
        <taxon>Aphidoidea</taxon>
        <taxon>Aphididae</taxon>
        <taxon>Macrosiphini</taxon>
        <taxon>Macrosiphum</taxon>
    </lineage>
</organism>